<comment type="caution">
    <text evidence="1">The sequence shown here is derived from an EMBL/GenBank/DDBJ whole genome shotgun (WGS) entry which is preliminary data.</text>
</comment>
<dbReference type="AlphaFoldDB" id="A0A927BRT6"/>
<gene>
    <name evidence="1" type="ORF">IDH44_10355</name>
</gene>
<dbReference type="RefSeq" id="WP_190917310.1">
    <property type="nucleotide sequence ID" value="NZ_JACXIZ010000016.1"/>
</dbReference>
<evidence type="ECO:0000313" key="1">
    <source>
        <dbReference type="EMBL" id="MBD2845592.1"/>
    </source>
</evidence>
<dbReference type="InterPro" id="IPR012674">
    <property type="entry name" value="Calycin"/>
</dbReference>
<accession>A0A927BRT6</accession>
<dbReference type="Gene3D" id="2.40.128.20">
    <property type="match status" value="1"/>
</dbReference>
<dbReference type="Pfam" id="PF09148">
    <property type="entry name" value="DUF1934"/>
    <property type="match status" value="1"/>
</dbReference>
<proteinExistence type="predicted"/>
<dbReference type="InterPro" id="IPR015231">
    <property type="entry name" value="DUF1934"/>
</dbReference>
<evidence type="ECO:0000313" key="2">
    <source>
        <dbReference type="Proteomes" id="UP000621560"/>
    </source>
</evidence>
<keyword evidence="2" id="KW-1185">Reference proteome</keyword>
<reference evidence="1" key="1">
    <citation type="submission" date="2020-09" db="EMBL/GenBank/DDBJ databases">
        <title>A novel bacterium of genus Paenibacillus, isolated from South China Sea.</title>
        <authorList>
            <person name="Huang H."/>
            <person name="Mo K."/>
            <person name="Hu Y."/>
        </authorList>
    </citation>
    <scope>NUCLEOTIDE SEQUENCE</scope>
    <source>
        <strain evidence="1">IB182496</strain>
    </source>
</reference>
<dbReference type="SUPFAM" id="SSF50814">
    <property type="entry name" value="Lipocalins"/>
    <property type="match status" value="1"/>
</dbReference>
<organism evidence="1 2">
    <name type="scientific">Paenibacillus sabuli</name>
    <dbReference type="NCBI Taxonomy" id="2772509"/>
    <lineage>
        <taxon>Bacteria</taxon>
        <taxon>Bacillati</taxon>
        <taxon>Bacillota</taxon>
        <taxon>Bacilli</taxon>
        <taxon>Bacillales</taxon>
        <taxon>Paenibacillaceae</taxon>
        <taxon>Paenibacillus</taxon>
    </lineage>
</organism>
<dbReference type="EMBL" id="JACXIZ010000016">
    <property type="protein sequence ID" value="MBD2845592.1"/>
    <property type="molecule type" value="Genomic_DNA"/>
</dbReference>
<dbReference type="Proteomes" id="UP000621560">
    <property type="component" value="Unassembled WGS sequence"/>
</dbReference>
<name>A0A927BRT6_9BACL</name>
<protein>
    <submittedName>
        <fullName evidence="1">DUF1934 domain-containing protein</fullName>
    </submittedName>
</protein>
<sequence>MTLTKRKVRIALESRQEDEVTRHAYAGEWVLRGRSAFLHYEEEEDGGRVRTVMRWGEDEIKITRRGDVETEQTFVPNARRGGSYRMGGLSFPMETVTDAIAFRDPQAQGEGARRDSMALPLTIEWSYSLWMEDQQIGRFEIRLDIWEDDRQ</sequence>